<evidence type="ECO:0000256" key="2">
    <source>
        <dbReference type="ARBA" id="ARBA00009592"/>
    </source>
</evidence>
<feature type="transmembrane region" description="Helical" evidence="12">
    <location>
        <begin position="1105"/>
        <end position="1122"/>
    </location>
</feature>
<feature type="domain" description="Disease resistance R13L4/SHOC-2-like LRR" evidence="14">
    <location>
        <begin position="389"/>
        <end position="577"/>
    </location>
</feature>
<dbReference type="Pfam" id="PF23598">
    <property type="entry name" value="LRR_14"/>
    <property type="match status" value="1"/>
</dbReference>
<dbReference type="InterPro" id="IPR046956">
    <property type="entry name" value="RLP23-like"/>
</dbReference>
<dbReference type="Pfam" id="PF08263">
    <property type="entry name" value="LRRNT_2"/>
    <property type="match status" value="1"/>
</dbReference>
<feature type="transmembrane region" description="Helical" evidence="12">
    <location>
        <begin position="996"/>
        <end position="1019"/>
    </location>
</feature>
<reference evidence="15" key="2">
    <citation type="submission" date="2021-01" db="UniProtKB">
        <authorList>
            <consortium name="EnsemblPlants"/>
        </authorList>
    </citation>
    <scope>IDENTIFICATION</scope>
</reference>
<dbReference type="InterPro" id="IPR013210">
    <property type="entry name" value="LRR_N_plant-typ"/>
</dbReference>
<dbReference type="SMART" id="SM00369">
    <property type="entry name" value="LRR_TYP"/>
    <property type="match status" value="10"/>
</dbReference>
<keyword evidence="6" id="KW-0732">Signal</keyword>
<accession>A0A7N2RAJ6</accession>
<keyword evidence="10" id="KW-0675">Receptor</keyword>
<name>A0A7N2RAJ6_QUELO</name>
<evidence type="ECO:0000259" key="14">
    <source>
        <dbReference type="Pfam" id="PF23598"/>
    </source>
</evidence>
<keyword evidence="5 12" id="KW-0812">Transmembrane</keyword>
<feature type="domain" description="Leucine-rich repeat-containing N-terminal plant-type" evidence="13">
    <location>
        <begin position="67"/>
        <end position="104"/>
    </location>
</feature>
<keyword evidence="3" id="KW-1003">Cell membrane</keyword>
<dbReference type="Gene3D" id="3.80.10.10">
    <property type="entry name" value="Ribonuclease Inhibitor"/>
    <property type="match status" value="4"/>
</dbReference>
<comment type="subcellular location">
    <subcellularLocation>
        <location evidence="1">Cell membrane</location>
        <topology evidence="1">Single-pass type I membrane protein</topology>
    </subcellularLocation>
</comment>
<evidence type="ECO:0000313" key="16">
    <source>
        <dbReference type="Proteomes" id="UP000594261"/>
    </source>
</evidence>
<evidence type="ECO:0000256" key="5">
    <source>
        <dbReference type="ARBA" id="ARBA00022692"/>
    </source>
</evidence>
<keyword evidence="9 12" id="KW-0472">Membrane</keyword>
<dbReference type="FunFam" id="3.80.10.10:FF:000095">
    <property type="entry name" value="LRR receptor-like serine/threonine-protein kinase GSO1"/>
    <property type="match status" value="1"/>
</dbReference>
<dbReference type="FunFam" id="3.80.10.10:FF:000905">
    <property type="entry name" value="Receptor-like protein kinase 7"/>
    <property type="match status" value="1"/>
</dbReference>
<dbReference type="PROSITE" id="PS51450">
    <property type="entry name" value="LRR"/>
    <property type="match status" value="1"/>
</dbReference>
<dbReference type="EnsemblPlants" id="QL09p014463:mrna">
    <property type="protein sequence ID" value="QL09p014463:mrna"/>
    <property type="gene ID" value="QL09p014463"/>
</dbReference>
<dbReference type="InterPro" id="IPR001611">
    <property type="entry name" value="Leu-rich_rpt"/>
</dbReference>
<evidence type="ECO:0000256" key="4">
    <source>
        <dbReference type="ARBA" id="ARBA00022614"/>
    </source>
</evidence>
<dbReference type="FunFam" id="3.80.10.10:FF:000413">
    <property type="entry name" value="Inactive leucine-rich repeat receptor-like protein kinase"/>
    <property type="match status" value="1"/>
</dbReference>
<keyword evidence="16" id="KW-1185">Reference proteome</keyword>
<dbReference type="Pfam" id="PF00560">
    <property type="entry name" value="LRR_1"/>
    <property type="match status" value="5"/>
</dbReference>
<dbReference type="SUPFAM" id="SSF52058">
    <property type="entry name" value="L domain-like"/>
    <property type="match status" value="1"/>
</dbReference>
<evidence type="ECO:0000259" key="13">
    <source>
        <dbReference type="Pfam" id="PF08263"/>
    </source>
</evidence>
<keyword evidence="11" id="KW-0325">Glycoprotein</keyword>
<dbReference type="InterPro" id="IPR003591">
    <property type="entry name" value="Leu-rich_rpt_typical-subtyp"/>
</dbReference>
<dbReference type="Gramene" id="QL09p014463:mrna">
    <property type="protein sequence ID" value="QL09p014463:mrna"/>
    <property type="gene ID" value="QL09p014463"/>
</dbReference>
<dbReference type="SMART" id="SM00365">
    <property type="entry name" value="LRR_SD22"/>
    <property type="match status" value="4"/>
</dbReference>
<keyword evidence="4" id="KW-0433">Leucine-rich repeat</keyword>
<feature type="transmembrane region" description="Helical" evidence="12">
    <location>
        <begin position="1054"/>
        <end position="1079"/>
    </location>
</feature>
<dbReference type="SUPFAM" id="SSF52047">
    <property type="entry name" value="RNI-like"/>
    <property type="match status" value="2"/>
</dbReference>
<comment type="similarity">
    <text evidence="2">Belongs to the RLP family.</text>
</comment>
<dbReference type="Pfam" id="PF13855">
    <property type="entry name" value="LRR_8"/>
    <property type="match status" value="2"/>
</dbReference>
<evidence type="ECO:0000256" key="6">
    <source>
        <dbReference type="ARBA" id="ARBA00022729"/>
    </source>
</evidence>
<evidence type="ECO:0000256" key="10">
    <source>
        <dbReference type="ARBA" id="ARBA00023170"/>
    </source>
</evidence>
<evidence type="ECO:0000256" key="1">
    <source>
        <dbReference type="ARBA" id="ARBA00004251"/>
    </source>
</evidence>
<dbReference type="EMBL" id="LRBV02000009">
    <property type="status" value="NOT_ANNOTATED_CDS"/>
    <property type="molecule type" value="Genomic_DNA"/>
</dbReference>
<protein>
    <recommendedName>
        <fullName evidence="17">Leucine-rich repeat-containing N-terminal plant-type domain-containing protein</fullName>
    </recommendedName>
</protein>
<dbReference type="InterPro" id="IPR032675">
    <property type="entry name" value="LRR_dom_sf"/>
</dbReference>
<dbReference type="PANTHER" id="PTHR48063:SF98">
    <property type="entry name" value="LRR RECEPTOR-LIKE SERINE_THREONINE-PROTEIN KINASE FLS2"/>
    <property type="match status" value="1"/>
</dbReference>
<evidence type="ECO:0000313" key="15">
    <source>
        <dbReference type="EnsemblPlants" id="QL09p014463:mrna"/>
    </source>
</evidence>
<dbReference type="Proteomes" id="UP000594261">
    <property type="component" value="Chromosome 9"/>
</dbReference>
<proteinExistence type="inferred from homology"/>
<feature type="transmembrane region" description="Helical" evidence="12">
    <location>
        <begin position="37"/>
        <end position="56"/>
    </location>
</feature>
<evidence type="ECO:0000256" key="8">
    <source>
        <dbReference type="ARBA" id="ARBA00022989"/>
    </source>
</evidence>
<keyword evidence="8 12" id="KW-1133">Transmembrane helix</keyword>
<evidence type="ECO:0000256" key="9">
    <source>
        <dbReference type="ARBA" id="ARBA00023136"/>
    </source>
</evidence>
<reference evidence="15 16" key="1">
    <citation type="journal article" date="2016" name="G3 (Bethesda)">
        <title>First Draft Assembly and Annotation of the Genome of a California Endemic Oak Quercus lobata Nee (Fagaceae).</title>
        <authorList>
            <person name="Sork V.L."/>
            <person name="Fitz-Gibbon S.T."/>
            <person name="Puiu D."/>
            <person name="Crepeau M."/>
            <person name="Gugger P.F."/>
            <person name="Sherman R."/>
            <person name="Stevens K."/>
            <person name="Langley C.H."/>
            <person name="Pellegrini M."/>
            <person name="Salzberg S.L."/>
        </authorList>
    </citation>
    <scope>NUCLEOTIDE SEQUENCE [LARGE SCALE GENOMIC DNA]</scope>
    <source>
        <strain evidence="15 16">cv. SW786</strain>
    </source>
</reference>
<dbReference type="InterPro" id="IPR055414">
    <property type="entry name" value="LRR_R13L4/SHOC2-like"/>
</dbReference>
<dbReference type="OMA" id="INICPEI"/>
<evidence type="ECO:0000256" key="12">
    <source>
        <dbReference type="SAM" id="Phobius"/>
    </source>
</evidence>
<evidence type="ECO:0000256" key="11">
    <source>
        <dbReference type="ARBA" id="ARBA00023180"/>
    </source>
</evidence>
<dbReference type="InParanoid" id="A0A7N2RAJ6"/>
<evidence type="ECO:0008006" key="17">
    <source>
        <dbReference type="Google" id="ProtNLM"/>
    </source>
</evidence>
<dbReference type="GO" id="GO:0005886">
    <property type="term" value="C:plasma membrane"/>
    <property type="evidence" value="ECO:0007669"/>
    <property type="project" value="UniProtKB-SubCell"/>
</dbReference>
<evidence type="ECO:0000256" key="3">
    <source>
        <dbReference type="ARBA" id="ARBA00022475"/>
    </source>
</evidence>
<sequence length="1340" mass="149707">MFTQGTNCTQFSSENISCTTEIGSAIQFCSTKVIRPVSFLFLFLAFLFLPNFFFFFCTGLSDVRCINTERQALLKFKKHLIDPSNRLSSWTDDGDCCHWVGVVCHNLTAHVHQLHLRSFPNYESQEGYEAYQRTMFGGKLNPSLLDLKHLNYFDLSFNNFSASPIPSFLGSMKSLTSLNLSNAGFVGLIPHQLGNLSNLHYLNLKGYWIDDLYVNNLEWLFGLPLLQYLDMSYVNLSKASNWLQLTNTLPSLFELRLSYCQLPFIPPTPTVNFSSLLTLNLSGNHFENTLIPSWIFGLRNLVSLDLSYNNFQGPIPVDLQNMTSLSHLGLSGNNFNSSIPNWLYSFSRLEFLNLRSSNLQGTISNAIGNLTSAISIDLSRNELGGKLPRSLGNLCNLRELRLSSNKWSQEISEILESLSGCLSDRLEILDLSSSQLHGHLTDELGVFKNLVELSIYNNSISGPVPVCLGKLSSLRILNLRTNQFNGTLPQNLGQLSNLEALYISSNMLKGVVSEVHFVNLTSLRILYALGNQLTLKVSQNWIPPFQLGSLSLRSWNLGPKFPQWLCSQRRMLSLDISYTQISDMAPPSFWNLSSQFHYLNLSHNLINGEIPNSPVILSASTIDLSSNHFKGPLPCISSNVHLLDLSNNLFSRSTSHFFCFRVNEPKNIGHLNLEKNLLSGIIPDCLMNWSNLVVLNLGNNNFSGSIPASMGSLTYLRSLHLHNNKFSGKLPSSLKNCEELVIIDVAENRFSGNIPPWIGHRYTRLMILSLRSNYFHGHIPTELCALTSLQILDISHNKLSGSIPRCVKNFSAMATNNISNDLNSYRYVSGYGQYLSLESALLVIKGSIREYNTILHLVKSIDFSKNNLSGEIPKEVTSLQELQSLNLSCNLLNGSIPMNIGTMVLLESVDFSMNHLSGKIPSSMSNLTFLSHLNLSNNNLTGKIPLSTQLQSLTVSSFIGNSLCGPPLMDNCTVNGVKPNSENTRSKDTNGLEVDWFYVSMALGFVVGFLGVCSSLLLYKPWRIMYFQFLDHIGYKLKSVVSLGAIVKRYCKGIWTLTCLVLISLNSLILETASFAHLLSLSDRKPGTWDAELAWAIGVLKGERTLLFSFLKLLGLLIYITVGWRKHSMACFLLGICTNCIVCGLYSNIEAVIDCSDETVPLWDNRPFNHQCANNWHIGTVVGVDIETGAEYNLNGLAELRLADQNYAAQINSNQDISIMIYFMEENIKPLVNFYETPRFEVKDDVGLKIATHGWIGSEITGALLKCSNLSLLKGTGQPGQHEGMQWFTNSCQQFIATIFEETHIAEKDFVLGRILNSPFVIFTLPFVWLPLQLDMGLLG</sequence>
<dbReference type="PANTHER" id="PTHR48063">
    <property type="entry name" value="LRR RECEPTOR-LIKE KINASE"/>
    <property type="match status" value="1"/>
</dbReference>
<keyword evidence="7" id="KW-0677">Repeat</keyword>
<organism evidence="15 16">
    <name type="scientific">Quercus lobata</name>
    <name type="common">Valley oak</name>
    <dbReference type="NCBI Taxonomy" id="97700"/>
    <lineage>
        <taxon>Eukaryota</taxon>
        <taxon>Viridiplantae</taxon>
        <taxon>Streptophyta</taxon>
        <taxon>Embryophyta</taxon>
        <taxon>Tracheophyta</taxon>
        <taxon>Spermatophyta</taxon>
        <taxon>Magnoliopsida</taxon>
        <taxon>eudicotyledons</taxon>
        <taxon>Gunneridae</taxon>
        <taxon>Pentapetalae</taxon>
        <taxon>rosids</taxon>
        <taxon>fabids</taxon>
        <taxon>Fagales</taxon>
        <taxon>Fagaceae</taxon>
        <taxon>Quercus</taxon>
    </lineage>
</organism>
<evidence type="ECO:0000256" key="7">
    <source>
        <dbReference type="ARBA" id="ARBA00022737"/>
    </source>
</evidence>